<evidence type="ECO:0000256" key="1">
    <source>
        <dbReference type="SAM" id="Phobius"/>
    </source>
</evidence>
<keyword evidence="3" id="KW-1185">Reference proteome</keyword>
<proteinExistence type="predicted"/>
<evidence type="ECO:0000313" key="2">
    <source>
        <dbReference type="EMBL" id="AEA23182.1"/>
    </source>
</evidence>
<gene>
    <name evidence="2" type="ordered locus">Psed_0930</name>
</gene>
<keyword evidence="1" id="KW-0812">Transmembrane</keyword>
<dbReference type="EMBL" id="CP002593">
    <property type="protein sequence ID" value="AEA23182.1"/>
    <property type="molecule type" value="Genomic_DNA"/>
</dbReference>
<sequence length="166" mass="17469">MTGAPSGGKVPVGGGARAPARVSSRAVAGDSPLWVGLTIYALVTLAPTLIFWAALKVPAAVAARRRRTAPPPPARPPIEELVSDLRRLRRGLRDGVPRTRVRRVALQSAYDDVLLDVCRAVGVDATRLAATPEHGSERAFARLVAEADVESAGIELDPPGEERTAA</sequence>
<dbReference type="HOGENOM" id="CLU_127063_1_0_11"/>
<keyword evidence="1" id="KW-0472">Membrane</keyword>
<dbReference type="KEGG" id="pdx:Psed_0930"/>
<dbReference type="Proteomes" id="UP000007809">
    <property type="component" value="Chromosome"/>
</dbReference>
<feature type="transmembrane region" description="Helical" evidence="1">
    <location>
        <begin position="33"/>
        <end position="55"/>
    </location>
</feature>
<organism evidence="2 3">
    <name type="scientific">Pseudonocardia dioxanivorans (strain ATCC 55486 / DSM 44775 / JCM 13855 / CB1190)</name>
    <dbReference type="NCBI Taxonomy" id="675635"/>
    <lineage>
        <taxon>Bacteria</taxon>
        <taxon>Bacillati</taxon>
        <taxon>Actinomycetota</taxon>
        <taxon>Actinomycetes</taxon>
        <taxon>Pseudonocardiales</taxon>
        <taxon>Pseudonocardiaceae</taxon>
        <taxon>Pseudonocardia</taxon>
    </lineage>
</organism>
<keyword evidence="1" id="KW-1133">Transmembrane helix</keyword>
<name>F4CVB8_PSEUX</name>
<dbReference type="STRING" id="675635.Psed_0930"/>
<accession>F4CVB8</accession>
<evidence type="ECO:0000313" key="3">
    <source>
        <dbReference type="Proteomes" id="UP000007809"/>
    </source>
</evidence>
<protein>
    <submittedName>
        <fullName evidence="2">Uncharacterized protein</fullName>
    </submittedName>
</protein>
<dbReference type="AlphaFoldDB" id="F4CVB8"/>
<reference evidence="2 3" key="1">
    <citation type="journal article" date="2011" name="J. Bacteriol.">
        <title>Genome sequence of the 1,4-dioxane-degrading Pseudonocardia dioxanivorans strain CB1190.</title>
        <authorList>
            <person name="Sales C.M."/>
            <person name="Mahendra S."/>
            <person name="Grostern A."/>
            <person name="Parales R.E."/>
            <person name="Goodwin L.A."/>
            <person name="Woyke T."/>
            <person name="Nolan M."/>
            <person name="Lapidus A."/>
            <person name="Chertkov O."/>
            <person name="Ovchinnikova G."/>
            <person name="Sczyrba A."/>
            <person name="Alvarez-Cohen L."/>
        </authorList>
    </citation>
    <scope>NUCLEOTIDE SEQUENCE [LARGE SCALE GENOMIC DNA]</scope>
    <source>
        <strain evidence="3">ATCC 55486 / DSM 44775 / JCM 13855 / CB1190</strain>
    </source>
</reference>